<dbReference type="OMA" id="RTASIKC"/>
<reference evidence="5 6" key="1">
    <citation type="journal article" date="2018" name="Cell">
        <title>The Chara Genome: Secondary Complexity and Implications for Plant Terrestrialization.</title>
        <authorList>
            <person name="Nishiyama T."/>
            <person name="Sakayama H."/>
            <person name="Vries J.D."/>
            <person name="Buschmann H."/>
            <person name="Saint-Marcoux D."/>
            <person name="Ullrich K.K."/>
            <person name="Haas F.B."/>
            <person name="Vanderstraeten L."/>
            <person name="Becker D."/>
            <person name="Lang D."/>
            <person name="Vosolsobe S."/>
            <person name="Rombauts S."/>
            <person name="Wilhelmsson P.K.I."/>
            <person name="Janitza P."/>
            <person name="Kern R."/>
            <person name="Heyl A."/>
            <person name="Rumpler F."/>
            <person name="Villalobos L.I.A.C."/>
            <person name="Clay J.M."/>
            <person name="Skokan R."/>
            <person name="Toyoda A."/>
            <person name="Suzuki Y."/>
            <person name="Kagoshima H."/>
            <person name="Schijlen E."/>
            <person name="Tajeshwar N."/>
            <person name="Catarino B."/>
            <person name="Hetherington A.J."/>
            <person name="Saltykova A."/>
            <person name="Bonnot C."/>
            <person name="Breuninger H."/>
            <person name="Symeonidi A."/>
            <person name="Radhakrishnan G.V."/>
            <person name="Van Nieuwerburgh F."/>
            <person name="Deforce D."/>
            <person name="Chang C."/>
            <person name="Karol K.G."/>
            <person name="Hedrich R."/>
            <person name="Ulvskov P."/>
            <person name="Glockner G."/>
            <person name="Delwiche C.F."/>
            <person name="Petrasek J."/>
            <person name="Van de Peer Y."/>
            <person name="Friml J."/>
            <person name="Beilby M."/>
            <person name="Dolan L."/>
            <person name="Kohara Y."/>
            <person name="Sugano S."/>
            <person name="Fujiyama A."/>
            <person name="Delaux P.-M."/>
            <person name="Quint M."/>
            <person name="TheiBen G."/>
            <person name="Hagemann M."/>
            <person name="Harholt J."/>
            <person name="Dunand C."/>
            <person name="Zachgo S."/>
            <person name="Langdale J."/>
            <person name="Maumus F."/>
            <person name="Straeten D.V.D."/>
            <person name="Gould S.B."/>
            <person name="Rensing S.A."/>
        </authorList>
    </citation>
    <scope>NUCLEOTIDE SEQUENCE [LARGE SCALE GENOMIC DNA]</scope>
    <source>
        <strain evidence="5 6">S276</strain>
    </source>
</reference>
<feature type="domain" description="DUF1664" evidence="4">
    <location>
        <begin position="100"/>
        <end position="220"/>
    </location>
</feature>
<dbReference type="OrthoDB" id="544175at2759"/>
<proteinExistence type="predicted"/>
<protein>
    <recommendedName>
        <fullName evidence="4">DUF1664 domain-containing protein</fullName>
    </recommendedName>
</protein>
<dbReference type="PANTHER" id="PTHR46667">
    <property type="entry name" value="OS05G0182700 PROTEIN"/>
    <property type="match status" value="1"/>
</dbReference>
<evidence type="ECO:0000313" key="5">
    <source>
        <dbReference type="EMBL" id="GBG80698.1"/>
    </source>
</evidence>
<organism evidence="5 6">
    <name type="scientific">Chara braunii</name>
    <name type="common">Braun's stonewort</name>
    <dbReference type="NCBI Taxonomy" id="69332"/>
    <lineage>
        <taxon>Eukaryota</taxon>
        <taxon>Viridiplantae</taxon>
        <taxon>Streptophyta</taxon>
        <taxon>Charophyceae</taxon>
        <taxon>Charales</taxon>
        <taxon>Characeae</taxon>
        <taxon>Chara</taxon>
    </lineage>
</organism>
<dbReference type="Gramene" id="GBG80698">
    <property type="protein sequence ID" value="GBG80698"/>
    <property type="gene ID" value="CBR_g31155"/>
</dbReference>
<dbReference type="AlphaFoldDB" id="A0A388LEG9"/>
<comment type="caution">
    <text evidence="5">The sequence shown here is derived from an EMBL/GenBank/DDBJ whole genome shotgun (WGS) entry which is preliminary data.</text>
</comment>
<dbReference type="InterPro" id="IPR012458">
    <property type="entry name" value="DUF1664"/>
</dbReference>
<keyword evidence="1" id="KW-0175">Coiled coil</keyword>
<name>A0A388LEG9_CHABU</name>
<feature type="compositionally biased region" description="Basic and acidic residues" evidence="2">
    <location>
        <begin position="307"/>
        <end position="318"/>
    </location>
</feature>
<gene>
    <name evidence="5" type="ORF">CBR_g31155</name>
</gene>
<dbReference type="PANTHER" id="PTHR46667:SF6">
    <property type="entry name" value="OS01G0185100 PROTEIN"/>
    <property type="match status" value="1"/>
</dbReference>
<feature type="coiled-coil region" evidence="1">
    <location>
        <begin position="150"/>
        <end position="177"/>
    </location>
</feature>
<feature type="chain" id="PRO_5017301198" description="DUF1664 domain-containing protein" evidence="3">
    <location>
        <begin position="18"/>
        <end position="318"/>
    </location>
</feature>
<feature type="signal peptide" evidence="3">
    <location>
        <begin position="1"/>
        <end position="17"/>
    </location>
</feature>
<keyword evidence="3" id="KW-0732">Signal</keyword>
<evidence type="ECO:0000256" key="1">
    <source>
        <dbReference type="SAM" id="Coils"/>
    </source>
</evidence>
<dbReference type="Pfam" id="PF07889">
    <property type="entry name" value="DUF1664"/>
    <property type="match status" value="1"/>
</dbReference>
<accession>A0A388LEG9</accession>
<dbReference type="EMBL" id="BFEA01000354">
    <property type="protein sequence ID" value="GBG80698.1"/>
    <property type="molecule type" value="Genomic_DNA"/>
</dbReference>
<evidence type="ECO:0000256" key="2">
    <source>
        <dbReference type="SAM" id="MobiDB-lite"/>
    </source>
</evidence>
<feature type="region of interest" description="Disordered" evidence="2">
    <location>
        <begin position="288"/>
        <end position="318"/>
    </location>
</feature>
<evidence type="ECO:0000259" key="4">
    <source>
        <dbReference type="Pfam" id="PF07889"/>
    </source>
</evidence>
<sequence>MAGSKLIILALGAGVTGSMIMNGGTSISEIVADIVKVLMKHLREKGEINVEVGGQVQDQLTAQLTQQVRRLTQEMRQLAAATSRNVTVVHASHGAAGSLLSYSVPLAVIGAGTYAYLRWKGFCFGDLMYVTKRSMSNAVSSFTKQLESVTAALQATKRQLTAKLEDVNKTLDESMEVQCIIKEQVMEVRSDLDRFGREIESVHQLVEGLELKLDEVTGKQDFANKGIVFLCSFVSQGLEGGNYRPETIQSVKNVSQARLERSTRSTPQLTGRQGLQVLTEFLVKELPPSKGTAQSSPLRIAGPPERSISDKIISDNKD</sequence>
<keyword evidence="6" id="KW-1185">Reference proteome</keyword>
<dbReference type="Proteomes" id="UP000265515">
    <property type="component" value="Unassembled WGS sequence"/>
</dbReference>
<evidence type="ECO:0000313" key="6">
    <source>
        <dbReference type="Proteomes" id="UP000265515"/>
    </source>
</evidence>
<evidence type="ECO:0000256" key="3">
    <source>
        <dbReference type="SAM" id="SignalP"/>
    </source>
</evidence>